<comment type="caution">
    <text evidence="2">The sequence shown here is derived from an EMBL/GenBank/DDBJ whole genome shotgun (WGS) entry which is preliminary data.</text>
</comment>
<protein>
    <submittedName>
        <fullName evidence="2">Uncharacterized protein</fullName>
    </submittedName>
</protein>
<sequence>MSAVLSLLLCGCKEGDMCKADFKSGNAPEKIQIACASKSTRSASTEHSDRTTSGTSQVAELDEIERRVSHLVQSLCEEDAAALVVCHVKGNMYKINGRRVRLSLSRRAVVMVQEDFDALPLVPLETYLQQ</sequence>
<name>A0A812Q3X4_9DINO</name>
<gene>
    <name evidence="2" type="ORF">SNEC2469_LOCUS10071</name>
</gene>
<evidence type="ECO:0000313" key="2">
    <source>
        <dbReference type="EMBL" id="CAE7373873.1"/>
    </source>
</evidence>
<reference evidence="2" key="1">
    <citation type="submission" date="2021-02" db="EMBL/GenBank/DDBJ databases">
        <authorList>
            <person name="Dougan E. K."/>
            <person name="Rhodes N."/>
            <person name="Thang M."/>
            <person name="Chan C."/>
        </authorList>
    </citation>
    <scope>NUCLEOTIDE SEQUENCE</scope>
</reference>
<keyword evidence="3" id="KW-1185">Reference proteome</keyword>
<organism evidence="2 3">
    <name type="scientific">Symbiodinium necroappetens</name>
    <dbReference type="NCBI Taxonomy" id="1628268"/>
    <lineage>
        <taxon>Eukaryota</taxon>
        <taxon>Sar</taxon>
        <taxon>Alveolata</taxon>
        <taxon>Dinophyceae</taxon>
        <taxon>Suessiales</taxon>
        <taxon>Symbiodiniaceae</taxon>
        <taxon>Symbiodinium</taxon>
    </lineage>
</organism>
<dbReference type="Proteomes" id="UP000601435">
    <property type="component" value="Unassembled WGS sequence"/>
</dbReference>
<feature type="region of interest" description="Disordered" evidence="1">
    <location>
        <begin position="37"/>
        <end position="57"/>
    </location>
</feature>
<accession>A0A812Q3X4</accession>
<dbReference type="OrthoDB" id="2865258at2759"/>
<dbReference type="AlphaFoldDB" id="A0A812Q3X4"/>
<evidence type="ECO:0000256" key="1">
    <source>
        <dbReference type="SAM" id="MobiDB-lite"/>
    </source>
</evidence>
<proteinExistence type="predicted"/>
<feature type="non-terminal residue" evidence="2">
    <location>
        <position position="1"/>
    </location>
</feature>
<evidence type="ECO:0000313" key="3">
    <source>
        <dbReference type="Proteomes" id="UP000601435"/>
    </source>
</evidence>
<dbReference type="EMBL" id="CAJNJA010016076">
    <property type="protein sequence ID" value="CAE7373873.1"/>
    <property type="molecule type" value="Genomic_DNA"/>
</dbReference>